<feature type="region of interest" description="Disordered" evidence="1">
    <location>
        <begin position="1"/>
        <end position="25"/>
    </location>
</feature>
<name>A0A914IG44_GLORO</name>
<keyword evidence="2" id="KW-1185">Reference proteome</keyword>
<dbReference type="AlphaFoldDB" id="A0A914IG44"/>
<organism evidence="2 3">
    <name type="scientific">Globodera rostochiensis</name>
    <name type="common">Golden nematode worm</name>
    <name type="synonym">Heterodera rostochiensis</name>
    <dbReference type="NCBI Taxonomy" id="31243"/>
    <lineage>
        <taxon>Eukaryota</taxon>
        <taxon>Metazoa</taxon>
        <taxon>Ecdysozoa</taxon>
        <taxon>Nematoda</taxon>
        <taxon>Chromadorea</taxon>
        <taxon>Rhabditida</taxon>
        <taxon>Tylenchina</taxon>
        <taxon>Tylenchomorpha</taxon>
        <taxon>Tylenchoidea</taxon>
        <taxon>Heteroderidae</taxon>
        <taxon>Heteroderinae</taxon>
        <taxon>Globodera</taxon>
    </lineage>
</organism>
<dbReference type="Proteomes" id="UP000887572">
    <property type="component" value="Unplaced"/>
</dbReference>
<evidence type="ECO:0000256" key="1">
    <source>
        <dbReference type="SAM" id="MobiDB-lite"/>
    </source>
</evidence>
<feature type="compositionally biased region" description="Basic and acidic residues" evidence="1">
    <location>
        <begin position="1"/>
        <end position="13"/>
    </location>
</feature>
<protein>
    <submittedName>
        <fullName evidence="3">Uncharacterized protein</fullName>
    </submittedName>
</protein>
<dbReference type="WBParaSite" id="Gr19_v10_g9562.t1">
    <property type="protein sequence ID" value="Gr19_v10_g9562.t1"/>
    <property type="gene ID" value="Gr19_v10_g9562"/>
</dbReference>
<sequence>MKTVKECSYDEKSPPPANKCPNISLQDPAPASDSYTMKSCMSELCSQECQKLAATIYRQYNFNFANKFNSDDYNNGNFQSSGYKFNRFFDYSNSFCREYYNNCFDNSNYHYWY</sequence>
<evidence type="ECO:0000313" key="2">
    <source>
        <dbReference type="Proteomes" id="UP000887572"/>
    </source>
</evidence>
<reference evidence="3" key="1">
    <citation type="submission" date="2022-11" db="UniProtKB">
        <authorList>
            <consortium name="WormBaseParasite"/>
        </authorList>
    </citation>
    <scope>IDENTIFICATION</scope>
</reference>
<proteinExistence type="predicted"/>
<evidence type="ECO:0000313" key="3">
    <source>
        <dbReference type="WBParaSite" id="Gr19_v10_g9562.t1"/>
    </source>
</evidence>
<accession>A0A914IG44</accession>